<dbReference type="SUPFAM" id="SSF101801">
    <property type="entry name" value="Surface presentation of antigens (SPOA)"/>
    <property type="match status" value="1"/>
</dbReference>
<gene>
    <name evidence="13" type="ORF">BSZ37_04535</name>
</gene>
<dbReference type="EMBL" id="MQWD01000001">
    <property type="protein sequence ID" value="PAP75756.1"/>
    <property type="molecule type" value="Genomic_DNA"/>
</dbReference>
<dbReference type="GO" id="GO:0005886">
    <property type="term" value="C:plasma membrane"/>
    <property type="evidence" value="ECO:0007669"/>
    <property type="project" value="UniProtKB-SubCell"/>
</dbReference>
<dbReference type="Pfam" id="PF01052">
    <property type="entry name" value="FliMN_C"/>
    <property type="match status" value="1"/>
</dbReference>
<protein>
    <recommendedName>
        <fullName evidence="4">Flagellar motor switch protein FliM</fullName>
    </recommendedName>
</protein>
<comment type="subcellular location">
    <subcellularLocation>
        <location evidence="1">Bacterial flagellum basal body</location>
    </subcellularLocation>
    <subcellularLocation>
        <location evidence="2">Cell membrane</location>
        <topology evidence="2">Peripheral membrane protein</topology>
    </subcellularLocation>
</comment>
<dbReference type="AlphaFoldDB" id="A0A271IX00"/>
<evidence type="ECO:0000256" key="11">
    <source>
        <dbReference type="SAM" id="MobiDB-lite"/>
    </source>
</evidence>
<name>A0A271IX00_9BACT</name>
<sequence>MPTPPLSPLVRAGRADPPDSTPYDFTRPRSFSDRQLRATADVHAALADGLAAAFGDALGAPVAARCTSAVEVLAVDVDRSLGDPTVRFGLGTPPFALGFETSLALFLVERQFGGTDPLPEKGRPLSDLERSVLAHDWLPLVAVAFAEAWGGLPPRADVALPLGPPEAAAVAVDLAVEIDGRTARLAFAYPAPTLRALLETAEGPAMAPDAVAPTRVDDLHLDVRAEIGRVRLPAGDLLHLAVGDVIPLGRPPDAPLPVWIGDRLRFDARAGTRGARLALQVLTPPEPPSDR</sequence>
<keyword evidence="7" id="KW-0283">Flagellar rotation</keyword>
<keyword evidence="14" id="KW-1185">Reference proteome</keyword>
<comment type="similarity">
    <text evidence="3">Belongs to the FliM family.</text>
</comment>
<dbReference type="OrthoDB" id="9806941at2"/>
<evidence type="ECO:0000313" key="13">
    <source>
        <dbReference type="EMBL" id="PAP75756.1"/>
    </source>
</evidence>
<evidence type="ECO:0000259" key="12">
    <source>
        <dbReference type="Pfam" id="PF01052"/>
    </source>
</evidence>
<evidence type="ECO:0000256" key="7">
    <source>
        <dbReference type="ARBA" id="ARBA00022779"/>
    </source>
</evidence>
<evidence type="ECO:0000313" key="14">
    <source>
        <dbReference type="Proteomes" id="UP000216339"/>
    </source>
</evidence>
<dbReference type="PANTHER" id="PTHR30034">
    <property type="entry name" value="FLAGELLAR MOTOR SWITCH PROTEIN FLIM"/>
    <property type="match status" value="1"/>
</dbReference>
<evidence type="ECO:0000256" key="1">
    <source>
        <dbReference type="ARBA" id="ARBA00004117"/>
    </source>
</evidence>
<dbReference type="Gene3D" id="2.30.330.10">
    <property type="entry name" value="SpoA-like"/>
    <property type="match status" value="1"/>
</dbReference>
<feature type="domain" description="Flagellar motor switch protein FliN-like C-terminal" evidence="12">
    <location>
        <begin position="215"/>
        <end position="282"/>
    </location>
</feature>
<accession>A0A271IX00</accession>
<evidence type="ECO:0000256" key="3">
    <source>
        <dbReference type="ARBA" id="ARBA00011049"/>
    </source>
</evidence>
<dbReference type="InterPro" id="IPR036429">
    <property type="entry name" value="SpoA-like_sf"/>
</dbReference>
<feature type="region of interest" description="Disordered" evidence="11">
    <location>
        <begin position="1"/>
        <end position="30"/>
    </location>
</feature>
<dbReference type="GO" id="GO:0050918">
    <property type="term" value="P:positive chemotaxis"/>
    <property type="evidence" value="ECO:0007669"/>
    <property type="project" value="TreeGrafter"/>
</dbReference>
<evidence type="ECO:0000256" key="5">
    <source>
        <dbReference type="ARBA" id="ARBA00022475"/>
    </source>
</evidence>
<keyword evidence="6" id="KW-0145">Chemotaxis</keyword>
<evidence type="ECO:0000256" key="2">
    <source>
        <dbReference type="ARBA" id="ARBA00004202"/>
    </source>
</evidence>
<dbReference type="Gene3D" id="3.40.1550.10">
    <property type="entry name" value="CheC-like"/>
    <property type="match status" value="1"/>
</dbReference>
<evidence type="ECO:0000256" key="6">
    <source>
        <dbReference type="ARBA" id="ARBA00022500"/>
    </source>
</evidence>
<evidence type="ECO:0000256" key="10">
    <source>
        <dbReference type="ARBA" id="ARBA00025044"/>
    </source>
</evidence>
<dbReference type="RefSeq" id="WP_095509400.1">
    <property type="nucleotide sequence ID" value="NZ_MQWD01000001.1"/>
</dbReference>
<keyword evidence="8" id="KW-0472">Membrane</keyword>
<dbReference type="Proteomes" id="UP000216339">
    <property type="component" value="Unassembled WGS sequence"/>
</dbReference>
<dbReference type="GO" id="GO:0009425">
    <property type="term" value="C:bacterial-type flagellum basal body"/>
    <property type="evidence" value="ECO:0007669"/>
    <property type="project" value="UniProtKB-SubCell"/>
</dbReference>
<evidence type="ECO:0000256" key="9">
    <source>
        <dbReference type="ARBA" id="ARBA00023143"/>
    </source>
</evidence>
<dbReference type="InterPro" id="IPR001543">
    <property type="entry name" value="FliN-like_C"/>
</dbReference>
<dbReference type="PANTHER" id="PTHR30034:SF6">
    <property type="entry name" value="YOP PROTEINS TRANSLOCATION PROTEIN Q"/>
    <property type="match status" value="1"/>
</dbReference>
<comment type="caution">
    <text evidence="13">The sequence shown here is derived from an EMBL/GenBank/DDBJ whole genome shotgun (WGS) entry which is preliminary data.</text>
</comment>
<proteinExistence type="inferred from homology"/>
<comment type="function">
    <text evidence="10">FliM is one of three proteins (FliG, FliN, FliM) that forms the rotor-mounted switch complex (C ring), located at the base of the basal body. This complex interacts with the CheY and CheZ chemotaxis proteins, in addition to contacting components of the motor that determine the direction of flagellar rotation.</text>
</comment>
<keyword evidence="9" id="KW-0975">Bacterial flagellum</keyword>
<evidence type="ECO:0000256" key="4">
    <source>
        <dbReference type="ARBA" id="ARBA00021898"/>
    </source>
</evidence>
<organism evidence="13 14">
    <name type="scientific">Rubrivirga marina</name>
    <dbReference type="NCBI Taxonomy" id="1196024"/>
    <lineage>
        <taxon>Bacteria</taxon>
        <taxon>Pseudomonadati</taxon>
        <taxon>Rhodothermota</taxon>
        <taxon>Rhodothermia</taxon>
        <taxon>Rhodothermales</taxon>
        <taxon>Rubricoccaceae</taxon>
        <taxon>Rubrivirga</taxon>
    </lineage>
</organism>
<dbReference type="GO" id="GO:0071978">
    <property type="term" value="P:bacterial-type flagellum-dependent swarming motility"/>
    <property type="evidence" value="ECO:0007669"/>
    <property type="project" value="TreeGrafter"/>
</dbReference>
<dbReference type="InterPro" id="IPR028976">
    <property type="entry name" value="CheC-like_sf"/>
</dbReference>
<reference evidence="13 14" key="1">
    <citation type="submission" date="2016-11" db="EMBL/GenBank/DDBJ databases">
        <title>Study of marine rhodopsin-containing bacteria.</title>
        <authorList>
            <person name="Yoshizawa S."/>
            <person name="Kumagai Y."/>
            <person name="Kogure K."/>
        </authorList>
    </citation>
    <scope>NUCLEOTIDE SEQUENCE [LARGE SCALE GENOMIC DNA]</scope>
    <source>
        <strain evidence="13 14">SAORIC-28</strain>
    </source>
</reference>
<evidence type="ECO:0000256" key="8">
    <source>
        <dbReference type="ARBA" id="ARBA00023136"/>
    </source>
</evidence>
<keyword evidence="5" id="KW-1003">Cell membrane</keyword>